<dbReference type="GO" id="GO:0003677">
    <property type="term" value="F:DNA binding"/>
    <property type="evidence" value="ECO:0007669"/>
    <property type="project" value="UniProtKB-KW"/>
</dbReference>
<evidence type="ECO:0000256" key="1">
    <source>
        <dbReference type="ARBA" id="ARBA00022491"/>
    </source>
</evidence>
<keyword evidence="7" id="KW-1185">Reference proteome</keyword>
<evidence type="ECO:0000256" key="2">
    <source>
        <dbReference type="ARBA" id="ARBA00023015"/>
    </source>
</evidence>
<dbReference type="RefSeq" id="WP_100364971.1">
    <property type="nucleotide sequence ID" value="NZ_PGFF01000001.1"/>
</dbReference>
<dbReference type="PRINTS" id="PR00040">
    <property type="entry name" value="HTHMERR"/>
</dbReference>
<dbReference type="Pfam" id="PF00376">
    <property type="entry name" value="MerR"/>
    <property type="match status" value="1"/>
</dbReference>
<dbReference type="Pfam" id="PF13411">
    <property type="entry name" value="MerR_1"/>
    <property type="match status" value="1"/>
</dbReference>
<gene>
    <name evidence="6" type="ORF">CLV46_2397</name>
</gene>
<dbReference type="OrthoDB" id="5242095at2"/>
<proteinExistence type="predicted"/>
<organism evidence="6 7">
    <name type="scientific">Diaminobutyricimonas aerilata</name>
    <dbReference type="NCBI Taxonomy" id="1162967"/>
    <lineage>
        <taxon>Bacteria</taxon>
        <taxon>Bacillati</taxon>
        <taxon>Actinomycetota</taxon>
        <taxon>Actinomycetes</taxon>
        <taxon>Micrococcales</taxon>
        <taxon>Microbacteriaceae</taxon>
        <taxon>Diaminobutyricimonas</taxon>
    </lineage>
</organism>
<dbReference type="Proteomes" id="UP000228758">
    <property type="component" value="Unassembled WGS sequence"/>
</dbReference>
<evidence type="ECO:0000313" key="7">
    <source>
        <dbReference type="Proteomes" id="UP000228758"/>
    </source>
</evidence>
<dbReference type="AlphaFoldDB" id="A0A2M9CLQ3"/>
<evidence type="ECO:0000256" key="4">
    <source>
        <dbReference type="ARBA" id="ARBA00023163"/>
    </source>
</evidence>
<reference evidence="6 7" key="1">
    <citation type="submission" date="2017-11" db="EMBL/GenBank/DDBJ databases">
        <title>Genomic Encyclopedia of Archaeal and Bacterial Type Strains, Phase II (KMG-II): From Individual Species to Whole Genera.</title>
        <authorList>
            <person name="Goeker M."/>
        </authorList>
    </citation>
    <scope>NUCLEOTIDE SEQUENCE [LARGE SCALE GENOMIC DNA]</scope>
    <source>
        <strain evidence="6 7">DSM 27393</strain>
    </source>
</reference>
<comment type="caution">
    <text evidence="6">The sequence shown here is derived from an EMBL/GenBank/DDBJ whole genome shotgun (WGS) entry which is preliminary data.</text>
</comment>
<dbReference type="InterPro" id="IPR000551">
    <property type="entry name" value="MerR-type_HTH_dom"/>
</dbReference>
<keyword evidence="3 6" id="KW-0238">DNA-binding</keyword>
<dbReference type="EMBL" id="PGFF01000001">
    <property type="protein sequence ID" value="PJJ72820.1"/>
    <property type="molecule type" value="Genomic_DNA"/>
</dbReference>
<dbReference type="InterPro" id="IPR047057">
    <property type="entry name" value="MerR_fam"/>
</dbReference>
<dbReference type="SUPFAM" id="SSF46955">
    <property type="entry name" value="Putative DNA-binding domain"/>
    <property type="match status" value="2"/>
</dbReference>
<dbReference type="PANTHER" id="PTHR30204:SF69">
    <property type="entry name" value="MERR-FAMILY TRANSCRIPTIONAL REGULATOR"/>
    <property type="match status" value="1"/>
</dbReference>
<keyword evidence="4" id="KW-0804">Transcription</keyword>
<dbReference type="PROSITE" id="PS50937">
    <property type="entry name" value="HTH_MERR_2"/>
    <property type="match status" value="2"/>
</dbReference>
<feature type="domain" description="HTH merR-type" evidence="5">
    <location>
        <begin position="1"/>
        <end position="42"/>
    </location>
</feature>
<dbReference type="GO" id="GO:0003700">
    <property type="term" value="F:DNA-binding transcription factor activity"/>
    <property type="evidence" value="ECO:0007669"/>
    <property type="project" value="InterPro"/>
</dbReference>
<dbReference type="InterPro" id="IPR009061">
    <property type="entry name" value="DNA-bd_dom_put_sf"/>
</dbReference>
<keyword evidence="2" id="KW-0805">Transcription regulation</keyword>
<accession>A0A2M9CLQ3</accession>
<name>A0A2M9CLQ3_9MICO</name>
<dbReference type="Gene3D" id="1.10.1660.10">
    <property type="match status" value="2"/>
</dbReference>
<evidence type="ECO:0000256" key="3">
    <source>
        <dbReference type="ARBA" id="ARBA00023125"/>
    </source>
</evidence>
<feature type="domain" description="HTH merR-type" evidence="5">
    <location>
        <begin position="120"/>
        <end position="189"/>
    </location>
</feature>
<evidence type="ECO:0000313" key="6">
    <source>
        <dbReference type="EMBL" id="PJJ72820.1"/>
    </source>
</evidence>
<dbReference type="PANTHER" id="PTHR30204">
    <property type="entry name" value="REDOX-CYCLING DRUG-SENSING TRANSCRIPTIONAL ACTIVATOR SOXR"/>
    <property type="match status" value="1"/>
</dbReference>
<dbReference type="SMART" id="SM00422">
    <property type="entry name" value="HTH_MERR"/>
    <property type="match status" value="1"/>
</dbReference>
<sequence>MRRTVDLARAVGYSVQQIRDLERLGVIPPARREANGYRSYSRVHEVAARAYRGLAAAVGPVEARRLLASIWSMSVADAAAAVGAAHVRLERERDDVRHALRALAVIRAERADLDGADDAAMTIAELADALGVRASTLRHWEAEGLVVPERVTSLGARRYRPSDVREARIVAALRASGYGVPAVREVMAGLRGFGITADVEAVLQRRLGSIAARSVALLRTGSDLAEVLDALRDGDAAGVRAE</sequence>
<evidence type="ECO:0000259" key="5">
    <source>
        <dbReference type="PROSITE" id="PS50937"/>
    </source>
</evidence>
<keyword evidence="1" id="KW-0678">Repressor</keyword>
<protein>
    <submittedName>
        <fullName evidence="6">DNA-binding transcriptional MerR regulator</fullName>
    </submittedName>
</protein>